<accession>A0ABR3G4C2</accession>
<dbReference type="PANTHER" id="PTHR10039">
    <property type="entry name" value="AMELOGENIN"/>
    <property type="match status" value="1"/>
</dbReference>
<feature type="domain" description="Nephrocystin 3-like N-terminal" evidence="3">
    <location>
        <begin position="283"/>
        <end position="449"/>
    </location>
</feature>
<dbReference type="SUPFAM" id="SSF52540">
    <property type="entry name" value="P-loop containing nucleoside triphosphate hydrolases"/>
    <property type="match status" value="1"/>
</dbReference>
<evidence type="ECO:0000313" key="5">
    <source>
        <dbReference type="Proteomes" id="UP001447188"/>
    </source>
</evidence>
<proteinExistence type="predicted"/>
<keyword evidence="1" id="KW-0677">Repeat</keyword>
<protein>
    <recommendedName>
        <fullName evidence="6">NACHT domain-containing protein</fullName>
    </recommendedName>
</protein>
<dbReference type="EMBL" id="JBBBZM010000383">
    <property type="protein sequence ID" value="KAL0630785.1"/>
    <property type="molecule type" value="Genomic_DNA"/>
</dbReference>
<dbReference type="PANTHER" id="PTHR10039:SF14">
    <property type="entry name" value="NACHT DOMAIN-CONTAINING PROTEIN"/>
    <property type="match status" value="1"/>
</dbReference>
<feature type="domain" description="DUF7708" evidence="2">
    <location>
        <begin position="70"/>
        <end position="181"/>
    </location>
</feature>
<gene>
    <name evidence="4" type="ORF">Q9L58_010363</name>
</gene>
<evidence type="ECO:0000259" key="2">
    <source>
        <dbReference type="Pfam" id="PF24809"/>
    </source>
</evidence>
<evidence type="ECO:0008006" key="6">
    <source>
        <dbReference type="Google" id="ProtNLM"/>
    </source>
</evidence>
<evidence type="ECO:0000256" key="1">
    <source>
        <dbReference type="ARBA" id="ARBA00022737"/>
    </source>
</evidence>
<comment type="caution">
    <text evidence="4">The sequence shown here is derived from an EMBL/GenBank/DDBJ whole genome shotgun (WGS) entry which is preliminary data.</text>
</comment>
<dbReference type="Proteomes" id="UP001447188">
    <property type="component" value="Unassembled WGS sequence"/>
</dbReference>
<dbReference type="Pfam" id="PF24883">
    <property type="entry name" value="NPHP3_N"/>
    <property type="match status" value="1"/>
</dbReference>
<evidence type="ECO:0000259" key="3">
    <source>
        <dbReference type="Pfam" id="PF24883"/>
    </source>
</evidence>
<dbReference type="Gene3D" id="3.40.50.300">
    <property type="entry name" value="P-loop containing nucleotide triphosphate hydrolases"/>
    <property type="match status" value="1"/>
</dbReference>
<keyword evidence="5" id="KW-1185">Reference proteome</keyword>
<dbReference type="Pfam" id="PF24809">
    <property type="entry name" value="DUF7708"/>
    <property type="match status" value="1"/>
</dbReference>
<evidence type="ECO:0000313" key="4">
    <source>
        <dbReference type="EMBL" id="KAL0630785.1"/>
    </source>
</evidence>
<dbReference type="InterPro" id="IPR056125">
    <property type="entry name" value="DUF7708"/>
</dbReference>
<dbReference type="InterPro" id="IPR056884">
    <property type="entry name" value="NPHP3-like_N"/>
</dbReference>
<name>A0ABR3G4C2_9PEZI</name>
<sequence length="713" mass="80609">MSSSMMTALSPSQHRLEQALEAFHRILTSEEFSALSTGGSPPNAQSILNLTTEVNGKGKKRRLRRWAACFAPFLESFQRYSVAVETIVSSNPQIAALVWGSVKIVILVSLNFSGFFEKLAEMFQSIGYVSPILAEFQELFSESSGLRESLSGFYAVVVEFCTESLQFLKKASMRQFIELLWTSPFDFHGFEVQLRDQQQIILLQQTLASEKAAHQTRLQISVYQQRGEQHRAEQVVQRAGQEQRTLQKSTNETKRLRQALLEKLSDYNYNSGFLEACRKRHSGTGQWLFDCSEFQEWDQADVSSGLWIHGIPGSGKTILAAGVVEHLCEIPRAATAKTSISYFFCDFNDRISREPQTILRSLTRQILNAFDETPEIGETLKSMFNSHNEPRIKELSALLASVSQLPTTAYLILDGLDECQDSDRRQLLKSFTDLIRGGKGLIKIIIASRWMNLLKSLDSFSQISLESANNSADIGHFVRGIIDEKIEDETIAITQPSMAEEIKQTLIRKSDGMFLWVKFQIDEIAREHNDEGIRRVLQSLPKGLNETYARILQRIKRDRKPDVARTVFQWLAVTRRPLLLDELAECVALGLARLEPGALLSDHIARHLPTNTLRILQDCENLVTHRKEDNIVRFAHSTVLEFLLTPPPESSLPGAYTSEFLFDRSEVELYVGETCLAYLASPEFETQISIIPNKTGRDVSANDMPISDWVPSM</sequence>
<feature type="non-terminal residue" evidence="4">
    <location>
        <position position="713"/>
    </location>
</feature>
<reference evidence="4 5" key="1">
    <citation type="submission" date="2024-02" db="EMBL/GenBank/DDBJ databases">
        <title>Discinaceae phylogenomics.</title>
        <authorList>
            <person name="Dirks A.C."/>
            <person name="James T.Y."/>
        </authorList>
    </citation>
    <scope>NUCLEOTIDE SEQUENCE [LARGE SCALE GENOMIC DNA]</scope>
    <source>
        <strain evidence="4 5">ACD0624</strain>
    </source>
</reference>
<dbReference type="InterPro" id="IPR027417">
    <property type="entry name" value="P-loop_NTPase"/>
</dbReference>
<organism evidence="4 5">
    <name type="scientific">Discina gigas</name>
    <dbReference type="NCBI Taxonomy" id="1032678"/>
    <lineage>
        <taxon>Eukaryota</taxon>
        <taxon>Fungi</taxon>
        <taxon>Dikarya</taxon>
        <taxon>Ascomycota</taxon>
        <taxon>Pezizomycotina</taxon>
        <taxon>Pezizomycetes</taxon>
        <taxon>Pezizales</taxon>
        <taxon>Discinaceae</taxon>
        <taxon>Discina</taxon>
    </lineage>
</organism>